<dbReference type="SUPFAM" id="SSF50685">
    <property type="entry name" value="Barwin-like endoglucanases"/>
    <property type="match status" value="1"/>
</dbReference>
<feature type="domain" description="Expansin-like EG45" evidence="3">
    <location>
        <begin position="1"/>
        <end position="74"/>
    </location>
</feature>
<evidence type="ECO:0000313" key="4">
    <source>
        <dbReference type="EMBL" id="KZV18874.1"/>
    </source>
</evidence>
<evidence type="ECO:0000313" key="5">
    <source>
        <dbReference type="Proteomes" id="UP000250235"/>
    </source>
</evidence>
<gene>
    <name evidence="4" type="ORF">F511_31713</name>
</gene>
<dbReference type="Proteomes" id="UP000250235">
    <property type="component" value="Unassembled WGS sequence"/>
</dbReference>
<dbReference type="OrthoDB" id="406505at2759"/>
<dbReference type="InterPro" id="IPR005795">
    <property type="entry name" value="LolPI"/>
</dbReference>
<dbReference type="AlphaFoldDB" id="A0A2Z7AI02"/>
<dbReference type="InterPro" id="IPR007112">
    <property type="entry name" value="Expansin/allergen_DPBB_dom"/>
</dbReference>
<dbReference type="EMBL" id="KV017184">
    <property type="protein sequence ID" value="KZV18874.1"/>
    <property type="molecule type" value="Genomic_DNA"/>
</dbReference>
<proteinExistence type="predicted"/>
<evidence type="ECO:0000259" key="3">
    <source>
        <dbReference type="PROSITE" id="PS50842"/>
    </source>
</evidence>
<dbReference type="InterPro" id="IPR007117">
    <property type="entry name" value="Expansin_CBD"/>
</dbReference>
<evidence type="ECO:0000256" key="1">
    <source>
        <dbReference type="ARBA" id="ARBA00004613"/>
    </source>
</evidence>
<dbReference type="InterPro" id="IPR009009">
    <property type="entry name" value="RlpA-like_DPBB"/>
</dbReference>
<dbReference type="Gene3D" id="2.60.40.760">
    <property type="entry name" value="Expansin, cellulose-binding-like domain"/>
    <property type="match status" value="1"/>
</dbReference>
<protein>
    <recommendedName>
        <fullName evidence="3">Expansin-like EG45 domain-containing protein</fullName>
    </recommendedName>
</protein>
<dbReference type="PANTHER" id="PTHR31692">
    <property type="entry name" value="EXPANSIN-B3"/>
    <property type="match status" value="1"/>
</dbReference>
<accession>A0A2Z7AI02</accession>
<dbReference type="PROSITE" id="PS50842">
    <property type="entry name" value="EXPANSIN_EG45"/>
    <property type="match status" value="1"/>
</dbReference>
<dbReference type="GO" id="GO:0005576">
    <property type="term" value="C:extracellular region"/>
    <property type="evidence" value="ECO:0007669"/>
    <property type="project" value="UniProtKB-SubCell"/>
</dbReference>
<dbReference type="Pfam" id="PF01357">
    <property type="entry name" value="Expansin_C"/>
    <property type="match status" value="1"/>
</dbReference>
<evidence type="ECO:0000256" key="2">
    <source>
        <dbReference type="ARBA" id="ARBA00022525"/>
    </source>
</evidence>
<dbReference type="GO" id="GO:0009653">
    <property type="term" value="P:anatomical structure morphogenesis"/>
    <property type="evidence" value="ECO:0007669"/>
    <property type="project" value="UniProtKB-ARBA"/>
</dbReference>
<dbReference type="PRINTS" id="PR00829">
    <property type="entry name" value="LOLP1ALLERGN"/>
</dbReference>
<feature type="non-terminal residue" evidence="4">
    <location>
        <position position="1"/>
    </location>
</feature>
<name>A0A2Z7AI02_9LAMI</name>
<dbReference type="InterPro" id="IPR036749">
    <property type="entry name" value="Expansin_CBD_sf"/>
</dbReference>
<reference evidence="4 5" key="1">
    <citation type="journal article" date="2015" name="Proc. Natl. Acad. Sci. U.S.A.">
        <title>The resurrection genome of Boea hygrometrica: A blueprint for survival of dehydration.</title>
        <authorList>
            <person name="Xiao L."/>
            <person name="Yang G."/>
            <person name="Zhang L."/>
            <person name="Yang X."/>
            <person name="Zhao S."/>
            <person name="Ji Z."/>
            <person name="Zhou Q."/>
            <person name="Hu M."/>
            <person name="Wang Y."/>
            <person name="Chen M."/>
            <person name="Xu Y."/>
            <person name="Jin H."/>
            <person name="Xiao X."/>
            <person name="Hu G."/>
            <person name="Bao F."/>
            <person name="Hu Y."/>
            <person name="Wan P."/>
            <person name="Li L."/>
            <person name="Deng X."/>
            <person name="Kuang T."/>
            <person name="Xiang C."/>
            <person name="Zhu J.K."/>
            <person name="Oliver M.J."/>
            <person name="He Y."/>
        </authorList>
    </citation>
    <scope>NUCLEOTIDE SEQUENCE [LARGE SCALE GENOMIC DNA]</scope>
    <source>
        <strain evidence="5">cv. XS01</strain>
    </source>
</reference>
<organism evidence="4 5">
    <name type="scientific">Dorcoceras hygrometricum</name>
    <dbReference type="NCBI Taxonomy" id="472368"/>
    <lineage>
        <taxon>Eukaryota</taxon>
        <taxon>Viridiplantae</taxon>
        <taxon>Streptophyta</taxon>
        <taxon>Embryophyta</taxon>
        <taxon>Tracheophyta</taxon>
        <taxon>Spermatophyta</taxon>
        <taxon>Magnoliopsida</taxon>
        <taxon>eudicotyledons</taxon>
        <taxon>Gunneridae</taxon>
        <taxon>Pentapetalae</taxon>
        <taxon>asterids</taxon>
        <taxon>lamiids</taxon>
        <taxon>Lamiales</taxon>
        <taxon>Gesneriaceae</taxon>
        <taxon>Didymocarpoideae</taxon>
        <taxon>Trichosporeae</taxon>
        <taxon>Loxocarpinae</taxon>
        <taxon>Dorcoceras</taxon>
    </lineage>
</organism>
<dbReference type="SUPFAM" id="SSF49590">
    <property type="entry name" value="PHL pollen allergen"/>
    <property type="match status" value="1"/>
</dbReference>
<dbReference type="Pfam" id="PF03330">
    <property type="entry name" value="DPBB_1"/>
    <property type="match status" value="1"/>
</dbReference>
<sequence>YQVRCSKHPSYSGSPTTLTITNECPGKCNNVPYHFDLSGKAFGLLAKQEQEDMLRKAGIIDIEYQGVPCNYKLNIVFKIDEDSNPNYPAFAVEYVNGDGDLGAIELPPSNSKSIAMEHSWIYQQIALSFSFPTDFAKSGRRTTGIAQISPFFPGIYLWRRIVQEKNCNRLLPVVCRVSIEQPQFARLFIRVTTAGCNRRPSISRGTSLSILYLLL</sequence>
<dbReference type="Gene3D" id="2.40.40.10">
    <property type="entry name" value="RlpA-like domain"/>
    <property type="match status" value="1"/>
</dbReference>
<keyword evidence="5" id="KW-1185">Reference proteome</keyword>
<dbReference type="PANTHER" id="PTHR31692:SF56">
    <property type="entry name" value="EXPANSIN-B2-RELATED"/>
    <property type="match status" value="1"/>
</dbReference>
<keyword evidence="2" id="KW-0964">Secreted</keyword>
<dbReference type="InterPro" id="IPR036908">
    <property type="entry name" value="RlpA-like_sf"/>
</dbReference>
<comment type="subcellular location">
    <subcellularLocation>
        <location evidence="1">Secreted</location>
    </subcellularLocation>
</comment>